<dbReference type="RefSeq" id="WP_023171532.1">
    <property type="nucleotide sequence ID" value="NC_022600.1"/>
</dbReference>
<name>U5QCC8_GLOK1</name>
<dbReference type="InterPro" id="IPR050194">
    <property type="entry name" value="Glycosyltransferase_grp1"/>
</dbReference>
<protein>
    <submittedName>
        <fullName evidence="2">Glycosyl transferase group 1</fullName>
    </submittedName>
</protein>
<gene>
    <name evidence="2" type="ORF">GKIL_0274</name>
</gene>
<evidence type="ECO:0000313" key="3">
    <source>
        <dbReference type="Proteomes" id="UP000017396"/>
    </source>
</evidence>
<dbReference type="HOGENOM" id="CLU_671976_0_0_3"/>
<evidence type="ECO:0000259" key="1">
    <source>
        <dbReference type="Pfam" id="PF00534"/>
    </source>
</evidence>
<dbReference type="SUPFAM" id="SSF53756">
    <property type="entry name" value="UDP-Glycosyltransferase/glycogen phosphorylase"/>
    <property type="match status" value="1"/>
</dbReference>
<dbReference type="OrthoDB" id="9806653at2"/>
<dbReference type="Pfam" id="PF00534">
    <property type="entry name" value="Glycos_transf_1"/>
    <property type="match status" value="1"/>
</dbReference>
<dbReference type="Proteomes" id="UP000017396">
    <property type="component" value="Chromosome"/>
</dbReference>
<reference evidence="2 3" key="1">
    <citation type="journal article" date="2013" name="PLoS ONE">
        <title>Cultivation and Complete Genome Sequencing of Gloeobacter kilaueensis sp. nov., from a Lava Cave in Kilauea Caldera, Hawai'i.</title>
        <authorList>
            <person name="Saw J.H."/>
            <person name="Schatz M."/>
            <person name="Brown M.V."/>
            <person name="Kunkel D.D."/>
            <person name="Foster J.S."/>
            <person name="Shick H."/>
            <person name="Christensen S."/>
            <person name="Hou S."/>
            <person name="Wan X."/>
            <person name="Donachie S.P."/>
        </authorList>
    </citation>
    <scope>NUCLEOTIDE SEQUENCE [LARGE SCALE GENOMIC DNA]</scope>
    <source>
        <strain evidence="3">JS</strain>
    </source>
</reference>
<dbReference type="GO" id="GO:0016757">
    <property type="term" value="F:glycosyltransferase activity"/>
    <property type="evidence" value="ECO:0007669"/>
    <property type="project" value="InterPro"/>
</dbReference>
<feature type="domain" description="Glycosyl transferase family 1" evidence="1">
    <location>
        <begin position="228"/>
        <end position="378"/>
    </location>
</feature>
<dbReference type="STRING" id="1183438.GKIL_0274"/>
<sequence length="417" mass="47262">MQVIARKATRKSPVLTIFYQFNPWGNSIGGIQTVIRTFVKYAPPTFDIRLVGVGEQGSTPVHTWQERELEGRQIHFLSLFNLDERNVNFRSRSRIPHSVRYTAALLGRDYSSDFLHFHRIEPAALTRHWPGVKTLFIHNDIRQQMQTNHRNAMLWQQWPGAYYLFERALVGQFNHIYACNNAAVHLYQQLYPRLAARVQYYRNTVDKTVFYCPSLQEREQQRRLLSTRLNLAEQTRFVLFAGRLHPQKDPLLLVQAFAILPPELKVHLLIAGEGELQQELQEEIVKLNLQGQVTLLGKVNQPELAALYRLASVFVLTSAYEGLPLAVLEALASGTPVVSTRTGETPNFLSPASGELTTERTAEAVAAALMRVISSPEAYPSSACTEVARPYEAESVVQSVFADMWACWEGSLIGQAR</sequence>
<dbReference type="eggNOG" id="COG0438">
    <property type="taxonomic scope" value="Bacteria"/>
</dbReference>
<evidence type="ECO:0000313" key="2">
    <source>
        <dbReference type="EMBL" id="AGY56521.1"/>
    </source>
</evidence>
<keyword evidence="2" id="KW-0808">Transferase</keyword>
<accession>U5QCC8</accession>
<dbReference type="InterPro" id="IPR001296">
    <property type="entry name" value="Glyco_trans_1"/>
</dbReference>
<dbReference type="AlphaFoldDB" id="U5QCC8"/>
<dbReference type="PANTHER" id="PTHR45947:SF3">
    <property type="entry name" value="SULFOQUINOVOSYL TRANSFERASE SQD2"/>
    <property type="match status" value="1"/>
</dbReference>
<dbReference type="PATRIC" id="fig|1183438.3.peg.278"/>
<proteinExistence type="predicted"/>
<dbReference type="PANTHER" id="PTHR45947">
    <property type="entry name" value="SULFOQUINOVOSYL TRANSFERASE SQD2"/>
    <property type="match status" value="1"/>
</dbReference>
<organism evidence="2 3">
    <name type="scientific">Gloeobacter kilaueensis (strain ATCC BAA-2537 / CCAP 1431/1 / ULC 316 / JS1)</name>
    <dbReference type="NCBI Taxonomy" id="1183438"/>
    <lineage>
        <taxon>Bacteria</taxon>
        <taxon>Bacillati</taxon>
        <taxon>Cyanobacteriota</taxon>
        <taxon>Cyanophyceae</taxon>
        <taxon>Gloeobacterales</taxon>
        <taxon>Gloeobacteraceae</taxon>
        <taxon>Gloeobacter</taxon>
    </lineage>
</organism>
<dbReference type="KEGG" id="glj:GKIL_0274"/>
<dbReference type="EMBL" id="CP003587">
    <property type="protein sequence ID" value="AGY56521.1"/>
    <property type="molecule type" value="Genomic_DNA"/>
</dbReference>
<keyword evidence="3" id="KW-1185">Reference proteome</keyword>
<dbReference type="Gene3D" id="3.40.50.2000">
    <property type="entry name" value="Glycogen Phosphorylase B"/>
    <property type="match status" value="2"/>
</dbReference>